<keyword evidence="2 5" id="KW-0812">Transmembrane</keyword>
<feature type="transmembrane region" description="Helical" evidence="5">
    <location>
        <begin position="93"/>
        <end position="115"/>
    </location>
</feature>
<sequence>MRRLAQPVSVAGLRGHQDAGLQPERTLLAWRRTLFSLVGASMLFLRWVPQHGPFAASLVALALLAGGGIWLGQWRHYRINVEGISQNRAPSPVLEILALGGTACALGGLGLYVVAAF</sequence>
<comment type="subcellular location">
    <subcellularLocation>
        <location evidence="1">Endomembrane system</location>
        <topology evidence="1">Multi-pass membrane protein</topology>
    </subcellularLocation>
</comment>
<evidence type="ECO:0000256" key="2">
    <source>
        <dbReference type="ARBA" id="ARBA00022692"/>
    </source>
</evidence>
<keyword evidence="8" id="KW-1185">Reference proteome</keyword>
<accession>A0ABR7Z5J3</accession>
<dbReference type="InterPro" id="IPR003807">
    <property type="entry name" value="DUF202"/>
</dbReference>
<feature type="domain" description="DUF202" evidence="6">
    <location>
        <begin position="19"/>
        <end position="79"/>
    </location>
</feature>
<evidence type="ECO:0000256" key="5">
    <source>
        <dbReference type="SAM" id="Phobius"/>
    </source>
</evidence>
<feature type="transmembrane region" description="Helical" evidence="5">
    <location>
        <begin position="54"/>
        <end position="72"/>
    </location>
</feature>
<dbReference type="Pfam" id="PF02656">
    <property type="entry name" value="DUF202"/>
    <property type="match status" value="1"/>
</dbReference>
<comment type="caution">
    <text evidence="7">The sequence shown here is derived from an EMBL/GenBank/DDBJ whole genome shotgun (WGS) entry which is preliminary data.</text>
</comment>
<gene>
    <name evidence="7" type="ORF">HAQ05_18480</name>
</gene>
<keyword evidence="4 5" id="KW-0472">Membrane</keyword>
<evidence type="ECO:0000256" key="3">
    <source>
        <dbReference type="ARBA" id="ARBA00022989"/>
    </source>
</evidence>
<proteinExistence type="predicted"/>
<evidence type="ECO:0000259" key="6">
    <source>
        <dbReference type="Pfam" id="PF02656"/>
    </source>
</evidence>
<name>A0ABR7Z5J3_9PSED</name>
<dbReference type="EMBL" id="JAAOCA010000024">
    <property type="protein sequence ID" value="MBD1600677.1"/>
    <property type="molecule type" value="Genomic_DNA"/>
</dbReference>
<keyword evidence="3 5" id="KW-1133">Transmembrane helix</keyword>
<evidence type="ECO:0000313" key="7">
    <source>
        <dbReference type="EMBL" id="MBD1600677.1"/>
    </source>
</evidence>
<reference evidence="7 8" key="1">
    <citation type="journal article" date="2020" name="Insects">
        <title>Bacteria Belonging to Pseudomonas typographi sp. nov. from the Bark Beetle Ips typographus Have Genomic Potential to Aid in the Host Ecology.</title>
        <authorList>
            <person name="Peral-Aranega E."/>
            <person name="Saati-Santamaria Z."/>
            <person name="Kolarik M."/>
            <person name="Rivas R."/>
            <person name="Garcia-Fraile P."/>
        </authorList>
    </citation>
    <scope>NUCLEOTIDE SEQUENCE [LARGE SCALE GENOMIC DNA]</scope>
    <source>
        <strain evidence="7 8">CA3A</strain>
    </source>
</reference>
<evidence type="ECO:0000256" key="1">
    <source>
        <dbReference type="ARBA" id="ARBA00004127"/>
    </source>
</evidence>
<dbReference type="Proteomes" id="UP000805841">
    <property type="component" value="Unassembled WGS sequence"/>
</dbReference>
<organism evidence="7 8">
    <name type="scientific">Pseudomonas typographi</name>
    <dbReference type="NCBI Taxonomy" id="2715964"/>
    <lineage>
        <taxon>Bacteria</taxon>
        <taxon>Pseudomonadati</taxon>
        <taxon>Pseudomonadota</taxon>
        <taxon>Gammaproteobacteria</taxon>
        <taxon>Pseudomonadales</taxon>
        <taxon>Pseudomonadaceae</taxon>
        <taxon>Pseudomonas</taxon>
    </lineage>
</organism>
<evidence type="ECO:0000256" key="4">
    <source>
        <dbReference type="ARBA" id="ARBA00023136"/>
    </source>
</evidence>
<protein>
    <submittedName>
        <fullName evidence="7">DUF202 domain-containing protein</fullName>
    </submittedName>
</protein>
<evidence type="ECO:0000313" key="8">
    <source>
        <dbReference type="Proteomes" id="UP000805841"/>
    </source>
</evidence>